<dbReference type="AlphaFoldDB" id="A0A7U4DNT4"/>
<feature type="domain" description="Glycine zipper" evidence="1">
    <location>
        <begin position="24"/>
        <end position="67"/>
    </location>
</feature>
<reference evidence="2 3" key="1">
    <citation type="journal article" date="2011" name="Stand. Genomic Sci.">
        <title>Complete genome sequence of Desulfobulbus propionicus type strain (1pr3).</title>
        <authorList>
            <person name="Pagani I."/>
            <person name="Lapidus A."/>
            <person name="Nolan M."/>
            <person name="Lucas S."/>
            <person name="Hammon N."/>
            <person name="Deshpande S."/>
            <person name="Cheng J.F."/>
            <person name="Chertkov O."/>
            <person name="Davenport K."/>
            <person name="Tapia R."/>
            <person name="Han C."/>
            <person name="Goodwin L."/>
            <person name="Pitluck S."/>
            <person name="Liolios K."/>
            <person name="Mavromatis K."/>
            <person name="Ivanova N."/>
            <person name="Mikhailova N."/>
            <person name="Pati A."/>
            <person name="Chen A."/>
            <person name="Palaniappan K."/>
            <person name="Land M."/>
            <person name="Hauser L."/>
            <person name="Chang Y.J."/>
            <person name="Jeffries C.D."/>
            <person name="Detter J.C."/>
            <person name="Brambilla E."/>
            <person name="Kannan K.P."/>
            <person name="Djao O.D."/>
            <person name="Rohde M."/>
            <person name="Pukall R."/>
            <person name="Spring S."/>
            <person name="Goker M."/>
            <person name="Sikorski J."/>
            <person name="Woyke T."/>
            <person name="Bristow J."/>
            <person name="Eisen J.A."/>
            <person name="Markowitz V."/>
            <person name="Hugenholtz P."/>
            <person name="Kyrpides N.C."/>
            <person name="Klenk H.P."/>
        </authorList>
    </citation>
    <scope>NUCLEOTIDE SEQUENCE [LARGE SCALE GENOMIC DNA]</scope>
    <source>
        <strain evidence="3">ATCC 33891 / DSM 2032 / 1pr3</strain>
    </source>
</reference>
<dbReference type="KEGG" id="dpr:Despr_1193"/>
<dbReference type="PROSITE" id="PS51257">
    <property type="entry name" value="PROKAR_LIPOPROTEIN"/>
    <property type="match status" value="1"/>
</dbReference>
<accession>A0A7U4DNT4</accession>
<dbReference type="Proteomes" id="UP000006365">
    <property type="component" value="Chromosome"/>
</dbReference>
<dbReference type="PIRSF" id="PIRSF002721">
    <property type="entry name" value="Surface_antigen_Rickettsia"/>
    <property type="match status" value="1"/>
</dbReference>
<dbReference type="Pfam" id="PF13488">
    <property type="entry name" value="Gly-zipper_Omp"/>
    <property type="match status" value="1"/>
</dbReference>
<name>A0A7U4DNT4_DESPD</name>
<evidence type="ECO:0000259" key="1">
    <source>
        <dbReference type="Pfam" id="PF13488"/>
    </source>
</evidence>
<proteinExistence type="predicted"/>
<dbReference type="RefSeq" id="WP_015723904.1">
    <property type="nucleotide sequence ID" value="NC_014972.1"/>
</dbReference>
<organism evidence="2 3">
    <name type="scientific">Desulfobulbus propionicus (strain ATCC 33891 / DSM 2032 / VKM B-1956 / 1pr3)</name>
    <dbReference type="NCBI Taxonomy" id="577650"/>
    <lineage>
        <taxon>Bacteria</taxon>
        <taxon>Pseudomonadati</taxon>
        <taxon>Thermodesulfobacteriota</taxon>
        <taxon>Desulfobulbia</taxon>
        <taxon>Desulfobulbales</taxon>
        <taxon>Desulfobulbaceae</taxon>
        <taxon>Desulfobulbus</taxon>
    </lineage>
</organism>
<evidence type="ECO:0000313" key="3">
    <source>
        <dbReference type="Proteomes" id="UP000006365"/>
    </source>
</evidence>
<keyword evidence="3" id="KW-1185">Reference proteome</keyword>
<dbReference type="EMBL" id="CP002364">
    <property type="protein sequence ID" value="ADW17362.1"/>
    <property type="molecule type" value="Genomic_DNA"/>
</dbReference>
<evidence type="ECO:0000313" key="2">
    <source>
        <dbReference type="EMBL" id="ADW17362.1"/>
    </source>
</evidence>
<dbReference type="InterPro" id="IPR016364">
    <property type="entry name" value="Surface_antigen_Rickettsia"/>
</dbReference>
<sequence>MRYLLLILLLVVLAGGGCATKGQTGAAGGAAVGAAIGQAIGHDTGATLIGAAVGTLVGYIVGNEMDTYDREQLNHSYERGVSHQPSAWVNPDKGNQYRVVPEPAYQNPTTQQVCRRAEINVVINGKAEKTQATACRDRDGHWEIQ</sequence>
<protein>
    <submittedName>
        <fullName evidence="2">17 kDa surface antigen</fullName>
    </submittedName>
</protein>
<dbReference type="InterPro" id="IPR039567">
    <property type="entry name" value="Gly-zipper"/>
</dbReference>
<gene>
    <name evidence="2" type="ordered locus">Despr_1193</name>
</gene>